<gene>
    <name evidence="1" type="ORF">E5336_01810</name>
</gene>
<dbReference type="EMBL" id="SRYG01000003">
    <property type="protein sequence ID" value="TGY66844.1"/>
    <property type="molecule type" value="Genomic_DNA"/>
</dbReference>
<comment type="caution">
    <text evidence="1">The sequence shown here is derived from an EMBL/GenBank/DDBJ whole genome shotgun (WGS) entry which is preliminary data.</text>
</comment>
<evidence type="ECO:0000313" key="1">
    <source>
        <dbReference type="EMBL" id="TGY66844.1"/>
    </source>
</evidence>
<dbReference type="Proteomes" id="UP000308836">
    <property type="component" value="Unassembled WGS sequence"/>
</dbReference>
<accession>A0AC61RAX5</accession>
<organism evidence="1 2">
    <name type="scientific">Dubosiella muris</name>
    <dbReference type="NCBI Taxonomy" id="3038133"/>
    <lineage>
        <taxon>Bacteria</taxon>
        <taxon>Bacillati</taxon>
        <taxon>Bacillota</taxon>
        <taxon>Erysipelotrichia</taxon>
        <taxon>Erysipelotrichales</taxon>
        <taxon>Erysipelotrichaceae</taxon>
        <taxon>Dubosiella</taxon>
    </lineage>
</organism>
<keyword evidence="2" id="KW-1185">Reference proteome</keyword>
<reference evidence="1" key="1">
    <citation type="submission" date="2019-04" db="EMBL/GenBank/DDBJ databases">
        <title>Microbes associate with the intestines of laboratory mice.</title>
        <authorList>
            <person name="Navarre W."/>
            <person name="Wong E."/>
            <person name="Huang K."/>
            <person name="Tropini C."/>
            <person name="Ng K."/>
            <person name="Yu B."/>
        </authorList>
    </citation>
    <scope>NUCLEOTIDE SEQUENCE</scope>
    <source>
        <strain evidence="1">NM09_H32</strain>
    </source>
</reference>
<name>A0AC61RAX5_9FIRM</name>
<evidence type="ECO:0000313" key="2">
    <source>
        <dbReference type="Proteomes" id="UP000308836"/>
    </source>
</evidence>
<sequence length="153" mass="17598">MERYNKVKDHVYGTYHKINNELLRTAAFLHTNSVDNCITLLAISRNLPVELAKIAALLHDFAQYAQNCPHKDHARLSSLYAHQYLEQSGLFKMREIDEIGYMIGQHSYKNHIDSPMCELLKDADVLARFLEDPYQTFSGAKKERLLNACADLN</sequence>
<protein>
    <submittedName>
        <fullName evidence="1">HD domain-containing protein</fullName>
    </submittedName>
</protein>
<proteinExistence type="predicted"/>